<organism evidence="3 4">
    <name type="scientific">Emticicia agri</name>
    <dbReference type="NCBI Taxonomy" id="2492393"/>
    <lineage>
        <taxon>Bacteria</taxon>
        <taxon>Pseudomonadati</taxon>
        <taxon>Bacteroidota</taxon>
        <taxon>Cytophagia</taxon>
        <taxon>Cytophagales</taxon>
        <taxon>Leadbetterellaceae</taxon>
        <taxon>Emticicia</taxon>
    </lineage>
</organism>
<dbReference type="Pfam" id="PF19762">
    <property type="entry name" value="DUF6249"/>
    <property type="match status" value="1"/>
</dbReference>
<feature type="transmembrane region" description="Helical" evidence="1">
    <location>
        <begin position="55"/>
        <end position="75"/>
    </location>
</feature>
<protein>
    <recommendedName>
        <fullName evidence="2">DUF6249 domain-containing protein</fullName>
    </recommendedName>
</protein>
<reference evidence="3 4" key="1">
    <citation type="submission" date="2019-02" db="EMBL/GenBank/DDBJ databases">
        <title>Bacterial novel species Emticicia sp. 17J42-9 isolated from soil.</title>
        <authorList>
            <person name="Jung H.-Y."/>
        </authorList>
    </citation>
    <scope>NUCLEOTIDE SEQUENCE [LARGE SCALE GENOMIC DNA]</scope>
    <source>
        <strain evidence="3 4">17J42-9</strain>
    </source>
</reference>
<dbReference type="RefSeq" id="WP_130020126.1">
    <property type="nucleotide sequence ID" value="NZ_SEWF01000007.1"/>
</dbReference>
<dbReference type="Proteomes" id="UP000293162">
    <property type="component" value="Unassembled WGS sequence"/>
</dbReference>
<keyword evidence="1" id="KW-1133">Transmembrane helix</keyword>
<feature type="transmembrane region" description="Helical" evidence="1">
    <location>
        <begin position="6"/>
        <end position="24"/>
    </location>
</feature>
<name>A0A4Q5M2E5_9BACT</name>
<evidence type="ECO:0000259" key="2">
    <source>
        <dbReference type="Pfam" id="PF19762"/>
    </source>
</evidence>
<dbReference type="OrthoDB" id="679295at2"/>
<feature type="domain" description="DUF6249" evidence="2">
    <location>
        <begin position="11"/>
        <end position="106"/>
    </location>
</feature>
<dbReference type="InterPro" id="IPR046216">
    <property type="entry name" value="DUF6249"/>
</dbReference>
<evidence type="ECO:0000313" key="3">
    <source>
        <dbReference type="EMBL" id="RYU96451.1"/>
    </source>
</evidence>
<evidence type="ECO:0000313" key="4">
    <source>
        <dbReference type="Proteomes" id="UP000293162"/>
    </source>
</evidence>
<keyword evidence="1" id="KW-0812">Transmembrane</keyword>
<sequence>MNTPVALVVPVTAIVSVVSLLAILRKFENEERMAMIEKGLTPPQKESMKVNPASALRWGCLFMGVGLGIFIANLIESVRDDSSEALYPALIMFFGGLGLLISYYIQLKLDERNKQV</sequence>
<keyword evidence="1" id="KW-0472">Membrane</keyword>
<proteinExistence type="predicted"/>
<keyword evidence="4" id="KW-1185">Reference proteome</keyword>
<dbReference type="EMBL" id="SEWF01000007">
    <property type="protein sequence ID" value="RYU96451.1"/>
    <property type="molecule type" value="Genomic_DNA"/>
</dbReference>
<gene>
    <name evidence="3" type="ORF">EWM59_06440</name>
</gene>
<evidence type="ECO:0000256" key="1">
    <source>
        <dbReference type="SAM" id="Phobius"/>
    </source>
</evidence>
<accession>A0A4Q5M2E5</accession>
<comment type="caution">
    <text evidence="3">The sequence shown here is derived from an EMBL/GenBank/DDBJ whole genome shotgun (WGS) entry which is preliminary data.</text>
</comment>
<dbReference type="AlphaFoldDB" id="A0A4Q5M2E5"/>
<feature type="transmembrane region" description="Helical" evidence="1">
    <location>
        <begin position="87"/>
        <end position="105"/>
    </location>
</feature>